<dbReference type="EMBL" id="JPSL02000034">
    <property type="protein sequence ID" value="KGQ21320.2"/>
    <property type="molecule type" value="Genomic_DNA"/>
</dbReference>
<dbReference type="InterPro" id="IPR019660">
    <property type="entry name" value="Put_sensory_transdc_reg_YbjN"/>
</dbReference>
<organism evidence="1 2">
    <name type="scientific">Thermus filiformis</name>
    <dbReference type="NCBI Taxonomy" id="276"/>
    <lineage>
        <taxon>Bacteria</taxon>
        <taxon>Thermotogati</taxon>
        <taxon>Deinococcota</taxon>
        <taxon>Deinococci</taxon>
        <taxon>Thermales</taxon>
        <taxon>Thermaceae</taxon>
        <taxon>Thermus</taxon>
    </lineage>
</organism>
<evidence type="ECO:0008006" key="3">
    <source>
        <dbReference type="Google" id="ProtNLM"/>
    </source>
</evidence>
<keyword evidence="2" id="KW-1185">Reference proteome</keyword>
<accession>A0A0A2WSN8</accession>
<dbReference type="Pfam" id="PF10722">
    <property type="entry name" value="YbjN"/>
    <property type="match status" value="1"/>
</dbReference>
<evidence type="ECO:0000313" key="1">
    <source>
        <dbReference type="EMBL" id="KGQ21320.2"/>
    </source>
</evidence>
<gene>
    <name evidence="1" type="ORF">THFILI_00925</name>
</gene>
<reference evidence="1 2" key="1">
    <citation type="journal article" date="2015" name="Genome Announc.">
        <title>Draft Genome Sequence of the Thermophile Thermus filiformis ATCC 43280, Producer of Carotenoid-(Di)glucoside-Branched Fatty Acid (Di)esters and Source of Hyperthermostable Enzymes of Biotechnological Interest.</title>
        <authorList>
            <person name="Mandelli F."/>
            <person name="Oliveira Ramires B."/>
            <person name="Couger M.B."/>
            <person name="Paixao D.A."/>
            <person name="Camilo C.M."/>
            <person name="Polikarpov I."/>
            <person name="Prade R."/>
            <person name="Riano-Pachon D.M."/>
            <person name="Squina F.M."/>
        </authorList>
    </citation>
    <scope>NUCLEOTIDE SEQUENCE [LARGE SCALE GENOMIC DNA]</scope>
    <source>
        <strain evidence="1 2">ATCC 43280</strain>
    </source>
</reference>
<dbReference type="AlphaFoldDB" id="A0A0A2WSN8"/>
<protein>
    <recommendedName>
        <fullName evidence="3">YbjN domain-containing protein</fullName>
    </recommendedName>
</protein>
<comment type="caution">
    <text evidence="1">The sequence shown here is derived from an EMBL/GenBank/DDBJ whole genome shotgun (WGS) entry which is preliminary data.</text>
</comment>
<evidence type="ECO:0000313" key="2">
    <source>
        <dbReference type="Proteomes" id="UP000030364"/>
    </source>
</evidence>
<dbReference type="RefSeq" id="WP_038066223.1">
    <property type="nucleotide sequence ID" value="NZ_JPSL02000034.1"/>
</dbReference>
<sequence length="159" mass="18599">MLQGVVEPISRTLIQGILEEMDVKYMVDKDGDFVFFFKDEMARATAIVMISLQGPREQILTVMARVENTPSLSRADWLEKVNLWNAKKRWPRALLAGDHLTLDFHLNLDKGVHRELLKDIIFTLLGGITQFLVWIEDRDPEAELRERLLRELLRRLQEE</sequence>
<dbReference type="Proteomes" id="UP000030364">
    <property type="component" value="Unassembled WGS sequence"/>
</dbReference>
<dbReference type="STRING" id="276.THFILI_00925"/>
<name>A0A0A2WSN8_THEFI</name>
<proteinExistence type="predicted"/>